<dbReference type="AlphaFoldDB" id="A0A8J7F8T1"/>
<gene>
    <name evidence="1" type="ORF">IQ247_16525</name>
</gene>
<keyword evidence="2" id="KW-1185">Reference proteome</keyword>
<name>A0A8J7F8T1_9CYAN</name>
<dbReference type="EMBL" id="JADEWL010000054">
    <property type="protein sequence ID" value="MBE9214254.1"/>
    <property type="molecule type" value="Genomic_DNA"/>
</dbReference>
<organism evidence="1 2">
    <name type="scientific">Plectonema cf. radiosum LEGE 06105</name>
    <dbReference type="NCBI Taxonomy" id="945769"/>
    <lineage>
        <taxon>Bacteria</taxon>
        <taxon>Bacillati</taxon>
        <taxon>Cyanobacteriota</taxon>
        <taxon>Cyanophyceae</taxon>
        <taxon>Oscillatoriophycideae</taxon>
        <taxon>Oscillatoriales</taxon>
        <taxon>Microcoleaceae</taxon>
        <taxon>Plectonema</taxon>
    </lineage>
</organism>
<comment type="caution">
    <text evidence="1">The sequence shown here is derived from an EMBL/GenBank/DDBJ whole genome shotgun (WGS) entry which is preliminary data.</text>
</comment>
<protein>
    <submittedName>
        <fullName evidence="1">Uncharacterized protein</fullName>
    </submittedName>
</protein>
<evidence type="ECO:0000313" key="2">
    <source>
        <dbReference type="Proteomes" id="UP000620559"/>
    </source>
</evidence>
<dbReference type="RefSeq" id="WP_193921842.1">
    <property type="nucleotide sequence ID" value="NZ_JADEWL010000054.1"/>
</dbReference>
<proteinExistence type="predicted"/>
<sequence length="99" mass="11249">MQSLFWTVEEVARRAKEFYENGIRSCVEHGDNIGKMIVIDAETGEYGIDKTGIETAIKLKQKKPMARLFTMRIGYDVAVSFGGVPINQVKNQRDRIARL</sequence>
<accession>A0A8J7F8T1</accession>
<reference evidence="1" key="1">
    <citation type="submission" date="2020-10" db="EMBL/GenBank/DDBJ databases">
        <authorList>
            <person name="Castelo-Branco R."/>
            <person name="Eusebio N."/>
            <person name="Adriana R."/>
            <person name="Vieira A."/>
            <person name="Brugerolle De Fraissinette N."/>
            <person name="Rezende De Castro R."/>
            <person name="Schneider M.P."/>
            <person name="Vasconcelos V."/>
            <person name="Leao P.N."/>
        </authorList>
    </citation>
    <scope>NUCLEOTIDE SEQUENCE</scope>
    <source>
        <strain evidence="1">LEGE 06105</strain>
    </source>
</reference>
<evidence type="ECO:0000313" key="1">
    <source>
        <dbReference type="EMBL" id="MBE9214254.1"/>
    </source>
</evidence>
<dbReference type="Proteomes" id="UP000620559">
    <property type="component" value="Unassembled WGS sequence"/>
</dbReference>